<dbReference type="WBParaSite" id="nRc.2.0.1.t25303-RA">
    <property type="protein sequence ID" value="nRc.2.0.1.t25303-RA"/>
    <property type="gene ID" value="nRc.2.0.1.g25303"/>
</dbReference>
<evidence type="ECO:0000313" key="1">
    <source>
        <dbReference type="Proteomes" id="UP000887565"/>
    </source>
</evidence>
<evidence type="ECO:0000313" key="2">
    <source>
        <dbReference type="WBParaSite" id="nRc.2.0.1.t25303-RA"/>
    </source>
</evidence>
<protein>
    <submittedName>
        <fullName evidence="2">Uncharacterized protein</fullName>
    </submittedName>
</protein>
<name>A0A915JH02_ROMCU</name>
<organism evidence="1 2">
    <name type="scientific">Romanomermis culicivorax</name>
    <name type="common">Nematode worm</name>
    <dbReference type="NCBI Taxonomy" id="13658"/>
    <lineage>
        <taxon>Eukaryota</taxon>
        <taxon>Metazoa</taxon>
        <taxon>Ecdysozoa</taxon>
        <taxon>Nematoda</taxon>
        <taxon>Enoplea</taxon>
        <taxon>Dorylaimia</taxon>
        <taxon>Mermithida</taxon>
        <taxon>Mermithoidea</taxon>
        <taxon>Mermithidae</taxon>
        <taxon>Romanomermis</taxon>
    </lineage>
</organism>
<accession>A0A915JH02</accession>
<dbReference type="Proteomes" id="UP000887565">
    <property type="component" value="Unplaced"/>
</dbReference>
<dbReference type="AlphaFoldDB" id="A0A915JH02"/>
<keyword evidence="1" id="KW-1185">Reference proteome</keyword>
<reference evidence="2" key="1">
    <citation type="submission" date="2022-11" db="UniProtKB">
        <authorList>
            <consortium name="WormBaseParasite"/>
        </authorList>
    </citation>
    <scope>IDENTIFICATION</scope>
</reference>
<proteinExistence type="predicted"/>
<sequence>MPLLYFAGRNRSVGNGVGMMQSTVEKGCAPISAYPIGASSERCEETLVPPQNGGGFVRTCACYSDYCNGSKIHQLRI</sequence>